<dbReference type="InterPro" id="IPR001387">
    <property type="entry name" value="Cro/C1-type_HTH"/>
</dbReference>
<gene>
    <name evidence="3" type="ORF">GCM10010420_36320</name>
</gene>
<feature type="region of interest" description="Disordered" evidence="1">
    <location>
        <begin position="247"/>
        <end position="277"/>
    </location>
</feature>
<evidence type="ECO:0000313" key="3">
    <source>
        <dbReference type="EMBL" id="GAA2405360.1"/>
    </source>
</evidence>
<feature type="compositionally biased region" description="Polar residues" evidence="1">
    <location>
        <begin position="247"/>
        <end position="257"/>
    </location>
</feature>
<dbReference type="EMBL" id="BAAATJ010000017">
    <property type="protein sequence ID" value="GAA2405360.1"/>
    <property type="molecule type" value="Genomic_DNA"/>
</dbReference>
<dbReference type="PROSITE" id="PS50943">
    <property type="entry name" value="HTH_CROC1"/>
    <property type="match status" value="1"/>
</dbReference>
<accession>A0ABN3IHT7</accession>
<organism evidence="3 4">
    <name type="scientific">Streptomyces glaucosporus</name>
    <dbReference type="NCBI Taxonomy" id="284044"/>
    <lineage>
        <taxon>Bacteria</taxon>
        <taxon>Bacillati</taxon>
        <taxon>Actinomycetota</taxon>
        <taxon>Actinomycetes</taxon>
        <taxon>Kitasatosporales</taxon>
        <taxon>Streptomycetaceae</taxon>
        <taxon>Streptomyces</taxon>
    </lineage>
</organism>
<evidence type="ECO:0000313" key="4">
    <source>
        <dbReference type="Proteomes" id="UP001500058"/>
    </source>
</evidence>
<dbReference type="Pfam" id="PF19054">
    <property type="entry name" value="DUF5753"/>
    <property type="match status" value="1"/>
</dbReference>
<dbReference type="Proteomes" id="UP001500058">
    <property type="component" value="Unassembled WGS sequence"/>
</dbReference>
<proteinExistence type="predicted"/>
<protein>
    <submittedName>
        <fullName evidence="3">Helix-turn-helix transcriptional regulator</fullName>
    </submittedName>
</protein>
<dbReference type="Gene3D" id="1.10.260.40">
    <property type="entry name" value="lambda repressor-like DNA-binding domains"/>
    <property type="match status" value="1"/>
</dbReference>
<feature type="domain" description="HTH cro/C1-type" evidence="2">
    <location>
        <begin position="28"/>
        <end position="81"/>
    </location>
</feature>
<evidence type="ECO:0000259" key="2">
    <source>
        <dbReference type="PROSITE" id="PS50943"/>
    </source>
</evidence>
<feature type="compositionally biased region" description="Basic residues" evidence="1">
    <location>
        <begin position="263"/>
        <end position="277"/>
    </location>
</feature>
<dbReference type="SMART" id="SM00530">
    <property type="entry name" value="HTH_XRE"/>
    <property type="match status" value="1"/>
</dbReference>
<reference evidence="3 4" key="1">
    <citation type="journal article" date="2019" name="Int. J. Syst. Evol. Microbiol.">
        <title>The Global Catalogue of Microorganisms (GCM) 10K type strain sequencing project: providing services to taxonomists for standard genome sequencing and annotation.</title>
        <authorList>
            <consortium name="The Broad Institute Genomics Platform"/>
            <consortium name="The Broad Institute Genome Sequencing Center for Infectious Disease"/>
            <person name="Wu L."/>
            <person name="Ma J."/>
        </authorList>
    </citation>
    <scope>NUCLEOTIDE SEQUENCE [LARGE SCALE GENOMIC DNA]</scope>
    <source>
        <strain evidence="3 4">JCM 6921</strain>
    </source>
</reference>
<dbReference type="Pfam" id="PF13560">
    <property type="entry name" value="HTH_31"/>
    <property type="match status" value="1"/>
</dbReference>
<dbReference type="CDD" id="cd00093">
    <property type="entry name" value="HTH_XRE"/>
    <property type="match status" value="1"/>
</dbReference>
<comment type="caution">
    <text evidence="3">The sequence shown here is derived from an EMBL/GenBank/DDBJ whole genome shotgun (WGS) entry which is preliminary data.</text>
</comment>
<dbReference type="SUPFAM" id="SSF47413">
    <property type="entry name" value="lambda repressor-like DNA-binding domains"/>
    <property type="match status" value="1"/>
</dbReference>
<dbReference type="InterPro" id="IPR010982">
    <property type="entry name" value="Lambda_DNA-bd_dom_sf"/>
</dbReference>
<name>A0ABN3IHT7_9ACTN</name>
<evidence type="ECO:0000256" key="1">
    <source>
        <dbReference type="SAM" id="MobiDB-lite"/>
    </source>
</evidence>
<sequence>MSEVETADDTQLEYEHDTGVVFVFGRQLKRFRTRAGLERRDLGAATGYAPSAVASFEQGRRIPPDQFIDKADEVLDAGGVLKEMKEEVRKAQYPAFFRDAARLEAEAVELHAYDTHMVNGLLQTEEYARRSFEMRRPVLDEATIERLVVARMARQEIFTQGAWPLMSFVIEEAVLRRPIGGADVLRGQLEHLLLFGQRRNVEIQVMPTEQEEHAGLAGPFKLLRPARVDASPTPRCKGPVICTRSGSLSANSKRSMGSSVLKRSLRVSRRPSSKGCW</sequence>
<keyword evidence="4" id="KW-1185">Reference proteome</keyword>
<dbReference type="InterPro" id="IPR043917">
    <property type="entry name" value="DUF5753"/>
</dbReference>